<dbReference type="Proteomes" id="UP000620075">
    <property type="component" value="Unassembled WGS sequence"/>
</dbReference>
<evidence type="ECO:0000256" key="1">
    <source>
        <dbReference type="SAM" id="Phobius"/>
    </source>
</evidence>
<keyword evidence="1" id="KW-0472">Membrane</keyword>
<evidence type="ECO:0000313" key="2">
    <source>
        <dbReference type="EMBL" id="MBJ7604347.1"/>
    </source>
</evidence>
<gene>
    <name evidence="2" type="ORF">JF888_14360</name>
</gene>
<dbReference type="AlphaFoldDB" id="A0A934KBW6"/>
<evidence type="ECO:0000313" key="3">
    <source>
        <dbReference type="Proteomes" id="UP000620075"/>
    </source>
</evidence>
<name>A0A934KBW6_9BACT</name>
<accession>A0A934KBW6</accession>
<keyword evidence="1" id="KW-1133">Transmembrane helix</keyword>
<comment type="caution">
    <text evidence="2">The sequence shown here is derived from an EMBL/GenBank/DDBJ whole genome shotgun (WGS) entry which is preliminary data.</text>
</comment>
<dbReference type="RefSeq" id="WP_338181830.1">
    <property type="nucleotide sequence ID" value="NZ_JAEKNQ010000057.1"/>
</dbReference>
<protein>
    <submittedName>
        <fullName evidence="2">Uncharacterized protein</fullName>
    </submittedName>
</protein>
<proteinExistence type="predicted"/>
<feature type="transmembrane region" description="Helical" evidence="1">
    <location>
        <begin position="46"/>
        <end position="64"/>
    </location>
</feature>
<keyword evidence="1" id="KW-0812">Transmembrane</keyword>
<organism evidence="2 3">
    <name type="scientific">Candidatus Dormiibacter inghamiae</name>
    <dbReference type="NCBI Taxonomy" id="3127013"/>
    <lineage>
        <taxon>Bacteria</taxon>
        <taxon>Bacillati</taxon>
        <taxon>Candidatus Dormiibacterota</taxon>
        <taxon>Candidatus Dormibacteria</taxon>
        <taxon>Candidatus Dormibacterales</taxon>
        <taxon>Candidatus Dormibacteraceae</taxon>
        <taxon>Candidatus Dormiibacter</taxon>
    </lineage>
</organism>
<sequence>MVAQIDRKVGGRLSVTWLNAGAGALALYSLVLAVLVLLIYQESHSVNVPLVVLSVAGLVIAVAMVATRLWWLAWVAAAMAVIDLVSDAPHQIPEIVHPAGAGRAVGAAAVLLVGVAVLAITVRAALLGRRAAGRSSRPVP</sequence>
<feature type="transmembrane region" description="Helical" evidence="1">
    <location>
        <begin position="106"/>
        <end position="127"/>
    </location>
</feature>
<reference evidence="2 3" key="1">
    <citation type="submission" date="2020-10" db="EMBL/GenBank/DDBJ databases">
        <title>Ca. Dormibacterota MAGs.</title>
        <authorList>
            <person name="Montgomery K."/>
        </authorList>
    </citation>
    <scope>NUCLEOTIDE SEQUENCE [LARGE SCALE GENOMIC DNA]</scope>
    <source>
        <strain evidence="2">SC8811_S16_3</strain>
    </source>
</reference>
<feature type="transmembrane region" description="Helical" evidence="1">
    <location>
        <begin position="17"/>
        <end position="40"/>
    </location>
</feature>
<dbReference type="EMBL" id="JAEKNQ010000057">
    <property type="protein sequence ID" value="MBJ7604347.1"/>
    <property type="molecule type" value="Genomic_DNA"/>
</dbReference>